<keyword evidence="7" id="KW-0808">Transferase</keyword>
<dbReference type="PROSITE" id="PS51873">
    <property type="entry name" value="TRIAD"/>
    <property type="match status" value="2"/>
</dbReference>
<feature type="domain" description="RING-type" evidence="16">
    <location>
        <begin position="272"/>
        <end position="320"/>
    </location>
</feature>
<feature type="domain" description="RING-type" evidence="18">
    <location>
        <begin position="836"/>
        <end position="1106"/>
    </location>
</feature>
<keyword evidence="9" id="KW-0677">Repeat</keyword>
<dbReference type="GO" id="GO:0061630">
    <property type="term" value="F:ubiquitin protein ligase activity"/>
    <property type="evidence" value="ECO:0007669"/>
    <property type="project" value="UniProtKB-EC"/>
</dbReference>
<dbReference type="Gene3D" id="3.10.110.10">
    <property type="entry name" value="Ubiquitin Conjugating Enzyme"/>
    <property type="match status" value="2"/>
</dbReference>
<evidence type="ECO:0000256" key="5">
    <source>
        <dbReference type="ARBA" id="ARBA00005884"/>
    </source>
</evidence>
<comment type="caution">
    <text evidence="19">The sequence shown here is derived from an EMBL/GenBank/DDBJ whole genome shotgun (WGS) entry which is preliminary data.</text>
</comment>
<evidence type="ECO:0000256" key="10">
    <source>
        <dbReference type="ARBA" id="ARBA00022771"/>
    </source>
</evidence>
<evidence type="ECO:0000256" key="13">
    <source>
        <dbReference type="ARBA" id="ARBA00044508"/>
    </source>
</evidence>
<evidence type="ECO:0000256" key="1">
    <source>
        <dbReference type="ARBA" id="ARBA00001798"/>
    </source>
</evidence>
<keyword evidence="10 14" id="KW-0863">Zinc-finger</keyword>
<dbReference type="Pfam" id="PF01485">
    <property type="entry name" value="IBR"/>
    <property type="match status" value="2"/>
</dbReference>
<keyword evidence="12" id="KW-0862">Zinc</keyword>
<evidence type="ECO:0000256" key="9">
    <source>
        <dbReference type="ARBA" id="ARBA00022737"/>
    </source>
</evidence>
<comment type="pathway">
    <text evidence="4">Protein modification; protein ubiquitination.</text>
</comment>
<comment type="cofactor">
    <cofactor evidence="2">
        <name>Zn(2+)</name>
        <dbReference type="ChEBI" id="CHEBI:29105"/>
    </cofactor>
</comment>
<comment type="similarity">
    <text evidence="5">Belongs to the RBR family. Ariadne subfamily.</text>
</comment>
<keyword evidence="15" id="KW-0175">Coiled coil</keyword>
<proteinExistence type="inferred from homology"/>
<keyword evidence="11" id="KW-0833">Ubl conjugation pathway</keyword>
<dbReference type="PROSITE" id="PS50908">
    <property type="entry name" value="RWD"/>
    <property type="match status" value="2"/>
</dbReference>
<dbReference type="InterPro" id="IPR047548">
    <property type="entry name" value="Rcat_RBR_RNF14"/>
</dbReference>
<dbReference type="FunFam" id="3.10.110.10:FF:000049">
    <property type="entry name" value="RBR-type E3 ubiquitin transferase"/>
    <property type="match status" value="2"/>
</dbReference>
<dbReference type="CDD" id="cd23134">
    <property type="entry name" value="RING-HC_ITT1-like"/>
    <property type="match status" value="2"/>
</dbReference>
<evidence type="ECO:0000313" key="19">
    <source>
        <dbReference type="EMBL" id="KAK9052835.1"/>
    </source>
</evidence>
<dbReference type="CDD" id="cd23820">
    <property type="entry name" value="RWD_RNF14"/>
    <property type="match status" value="2"/>
</dbReference>
<feature type="domain" description="RING-type" evidence="18">
    <location>
        <begin position="268"/>
        <end position="495"/>
    </location>
</feature>
<dbReference type="PROSITE" id="PS00518">
    <property type="entry name" value="ZF_RING_1"/>
    <property type="match status" value="2"/>
</dbReference>
<comment type="catalytic activity">
    <reaction evidence="1">
        <text>[E2 ubiquitin-conjugating enzyme]-S-ubiquitinyl-L-cysteine + [acceptor protein]-L-lysine = [E2 ubiquitin-conjugating enzyme]-L-cysteine + [acceptor protein]-N(6)-ubiquitinyl-L-lysine.</text>
        <dbReference type="EC" id="2.3.2.31"/>
    </reaction>
</comment>
<dbReference type="FunFam" id="3.30.40.10:FF:000358">
    <property type="entry name" value="RBR-type E3 ubiquitin transferase"/>
    <property type="match status" value="2"/>
</dbReference>
<evidence type="ECO:0000256" key="12">
    <source>
        <dbReference type="ARBA" id="ARBA00022833"/>
    </source>
</evidence>
<evidence type="ECO:0000256" key="11">
    <source>
        <dbReference type="ARBA" id="ARBA00022786"/>
    </source>
</evidence>
<dbReference type="SMART" id="SM00591">
    <property type="entry name" value="RWD"/>
    <property type="match status" value="2"/>
</dbReference>
<accession>A0AAP0CF42</accession>
<evidence type="ECO:0000256" key="15">
    <source>
        <dbReference type="SAM" id="Coils"/>
    </source>
</evidence>
<sequence length="1108" mass="128141">MKWIHSVFSRNSKKMGVKMQIKGKSEFVIVEEKELSGGFDANKDDDEDDGDVMTRLEKLRLIGEEPDLSEELIKDNDQLQEDEVLAMESIYGENIFILDNHNGLRSFQIHIYIETPEELTISTKLNSSQDLNTYTNNSEGFSYSFEVKYIPPIILTCVLPKSYPTHLPPYFTISVQWLDSLKISSLCSMLDSIWKEQHGQEVIYSWAEWLHSSTISYLGFNEEIILGPYGVKHQGDPRAFSGCVSPDVDVPSLKSYNEEQRLENFLKTLQECCICFSEFAGAEFIRLPCQHFFCEKCMKTYAEVLIEDGTVNKLSCPTTKCGGMIPPGLLKRLLGDEEFEKWESLTLQKTLESMSDVVYCPRCETPCIEDEDQDAQCSKCFFSFCTLCREKRHVGIMCITPEMKLRILQERQTSTQMKDKQRQREREMIEELLSVKEILRDAKQCPSCKMAISKTEGCNKMVCENCGNYFCYRCNKVIDGYDHYRDGACELFPQEEIQHWEEQMNPRQVIGRQMQDELMLGDRGHSCPQCRQINLKVGNNNHIFCWACQGHYCYLCGKMVKRGSQHFGPKGCKQHTQPSTSSAARHFSDIIPKSSRNSRWASRNQRMKSYEVASLKFNPKQEEVDDVVLEKSRLFGEEPDLSEDLIRHNDQLQQDEVLAMESIYGENMFILDNYKGLRSFQIHIYIETPEELTISTKLKTDNRSDSEGFSYSFEVKYTPPILLTCVLPKSYPTHLPPYFTISVQWLDSLRISSLCSMLDSIWKEQHGQEVIYSWAEWLHSSTIPYLGFNEEITLGPYVVQRQGDPRALSGSVSPEVDVPSLKSYNEEQRHENFLKTLQECCICFGEFVGAQFIRLPCQHFFCEKCMKTYAEILIQDGTVNKLSCPTAKCGGMIPPSLLKRLLGDEEFEKWESLTLQKALESMFDVVYCPRCETPCLEDEDQDAQCTKCFYSFCTLCREKRHVGVMCITAEMKLRLLQERQASTQMKDKQRQREREMIEELLIVKEILHDAKQCPSCKMAISKTEEEIQNWEEDMNLQQEDEEILDDELLYDHRHSSCPQCGQINFKVENNNHIFCWACEGHYCYLCGKMVKRSSQHYGPKGCKQHTVG</sequence>
<dbReference type="GO" id="GO:0016567">
    <property type="term" value="P:protein ubiquitination"/>
    <property type="evidence" value="ECO:0007669"/>
    <property type="project" value="InterPro"/>
</dbReference>
<dbReference type="FunFam" id="1.20.120.1750:FF:000029">
    <property type="entry name" value="RBR-type E3 ubiquitin transferase"/>
    <property type="match status" value="1"/>
</dbReference>
<reference evidence="19 20" key="1">
    <citation type="submission" date="2024-04" db="EMBL/GenBank/DDBJ databases">
        <title>The reference genome of an endangered Asteraceae, Deinandra increscens subsp. villosa, native to the Central Coast of California.</title>
        <authorList>
            <person name="Guilliams M."/>
            <person name="Hasenstab-Lehman K."/>
            <person name="Meyer R."/>
            <person name="Mcevoy S."/>
        </authorList>
    </citation>
    <scope>NUCLEOTIDE SEQUENCE [LARGE SCALE GENOMIC DNA]</scope>
    <source>
        <tissue evidence="19">Leaf</tissue>
    </source>
</reference>
<feature type="domain" description="RING-type" evidence="16">
    <location>
        <begin position="840"/>
        <end position="888"/>
    </location>
</feature>
<feature type="coiled-coil region" evidence="15">
    <location>
        <begin position="1020"/>
        <end position="1047"/>
    </location>
</feature>
<evidence type="ECO:0000259" key="17">
    <source>
        <dbReference type="PROSITE" id="PS50908"/>
    </source>
</evidence>
<dbReference type="InterPro" id="IPR001841">
    <property type="entry name" value="Znf_RING"/>
</dbReference>
<dbReference type="Gene3D" id="3.30.40.10">
    <property type="entry name" value="Zinc/RING finger domain, C3HC4 (zinc finger)"/>
    <property type="match status" value="2"/>
</dbReference>
<dbReference type="EC" id="2.3.2.31" evidence="6"/>
<dbReference type="Pfam" id="PF26200">
    <property type="entry name" value="Rcat_RNF216"/>
    <property type="match status" value="1"/>
</dbReference>
<keyword evidence="20" id="KW-1185">Reference proteome</keyword>
<feature type="domain" description="RWD" evidence="17">
    <location>
        <begin position="655"/>
        <end position="785"/>
    </location>
</feature>
<dbReference type="SUPFAM" id="SSF54495">
    <property type="entry name" value="UBC-like"/>
    <property type="match status" value="2"/>
</dbReference>
<evidence type="ECO:0000259" key="16">
    <source>
        <dbReference type="PROSITE" id="PS50089"/>
    </source>
</evidence>
<dbReference type="GO" id="GO:0008270">
    <property type="term" value="F:zinc ion binding"/>
    <property type="evidence" value="ECO:0007669"/>
    <property type="project" value="UniProtKB-KW"/>
</dbReference>
<evidence type="ECO:0000256" key="7">
    <source>
        <dbReference type="ARBA" id="ARBA00022679"/>
    </source>
</evidence>
<evidence type="ECO:0000259" key="18">
    <source>
        <dbReference type="PROSITE" id="PS51873"/>
    </source>
</evidence>
<comment type="similarity">
    <text evidence="13">Belongs to the RBR family. RNF14 subfamily.</text>
</comment>
<dbReference type="SMART" id="SM00184">
    <property type="entry name" value="RING"/>
    <property type="match status" value="6"/>
</dbReference>
<evidence type="ECO:0000256" key="3">
    <source>
        <dbReference type="ARBA" id="ARBA00003976"/>
    </source>
</evidence>
<dbReference type="InterPro" id="IPR016135">
    <property type="entry name" value="UBQ-conjugating_enzyme/RWD"/>
</dbReference>
<dbReference type="Gene3D" id="1.20.120.1750">
    <property type="match status" value="1"/>
</dbReference>
<organism evidence="19 20">
    <name type="scientific">Deinandra increscens subsp. villosa</name>
    <dbReference type="NCBI Taxonomy" id="3103831"/>
    <lineage>
        <taxon>Eukaryota</taxon>
        <taxon>Viridiplantae</taxon>
        <taxon>Streptophyta</taxon>
        <taxon>Embryophyta</taxon>
        <taxon>Tracheophyta</taxon>
        <taxon>Spermatophyta</taxon>
        <taxon>Magnoliopsida</taxon>
        <taxon>eudicotyledons</taxon>
        <taxon>Gunneridae</taxon>
        <taxon>Pentapetalae</taxon>
        <taxon>asterids</taxon>
        <taxon>campanulids</taxon>
        <taxon>Asterales</taxon>
        <taxon>Asteraceae</taxon>
        <taxon>Asteroideae</taxon>
        <taxon>Heliantheae alliance</taxon>
        <taxon>Madieae</taxon>
        <taxon>Madiinae</taxon>
        <taxon>Deinandra</taxon>
    </lineage>
</organism>
<evidence type="ECO:0000256" key="2">
    <source>
        <dbReference type="ARBA" id="ARBA00001947"/>
    </source>
</evidence>
<keyword evidence="8" id="KW-0479">Metal-binding</keyword>
<name>A0AAP0CF42_9ASTR</name>
<dbReference type="Proteomes" id="UP001408789">
    <property type="component" value="Unassembled WGS sequence"/>
</dbReference>
<evidence type="ECO:0000256" key="4">
    <source>
        <dbReference type="ARBA" id="ARBA00004906"/>
    </source>
</evidence>
<dbReference type="EMBL" id="JBCNJP010000027">
    <property type="protein sequence ID" value="KAK9052835.1"/>
    <property type="molecule type" value="Genomic_DNA"/>
</dbReference>
<dbReference type="InterPro" id="IPR017907">
    <property type="entry name" value="Znf_RING_CS"/>
</dbReference>
<dbReference type="CDD" id="cd20341">
    <property type="entry name" value="BRcat_RBR_RNF14"/>
    <property type="match status" value="2"/>
</dbReference>
<evidence type="ECO:0000256" key="6">
    <source>
        <dbReference type="ARBA" id="ARBA00012251"/>
    </source>
</evidence>
<dbReference type="Pfam" id="PF05773">
    <property type="entry name" value="RWD"/>
    <property type="match status" value="2"/>
</dbReference>
<dbReference type="PROSITE" id="PS50089">
    <property type="entry name" value="ZF_RING_2"/>
    <property type="match status" value="2"/>
</dbReference>
<dbReference type="PANTHER" id="PTHR11685">
    <property type="entry name" value="RBR FAMILY RING FINGER AND IBR DOMAIN-CONTAINING"/>
    <property type="match status" value="1"/>
</dbReference>
<dbReference type="AlphaFoldDB" id="A0AAP0CF42"/>
<protein>
    <recommendedName>
        <fullName evidence="6">RBR-type E3 ubiquitin transferase</fullName>
        <ecNumber evidence="6">2.3.2.31</ecNumber>
    </recommendedName>
</protein>
<evidence type="ECO:0000256" key="8">
    <source>
        <dbReference type="ARBA" id="ARBA00022723"/>
    </source>
</evidence>
<dbReference type="InterPro" id="IPR044066">
    <property type="entry name" value="TRIAD_supradom"/>
</dbReference>
<evidence type="ECO:0000313" key="20">
    <source>
        <dbReference type="Proteomes" id="UP001408789"/>
    </source>
</evidence>
<evidence type="ECO:0000256" key="14">
    <source>
        <dbReference type="PROSITE-ProRule" id="PRU00175"/>
    </source>
</evidence>
<dbReference type="InterPro" id="IPR002867">
    <property type="entry name" value="IBR_dom"/>
</dbReference>
<gene>
    <name evidence="19" type="ORF">SSX86_029465</name>
</gene>
<dbReference type="InterPro" id="IPR013083">
    <property type="entry name" value="Znf_RING/FYVE/PHD"/>
</dbReference>
<dbReference type="SUPFAM" id="SSF57850">
    <property type="entry name" value="RING/U-box"/>
    <property type="match status" value="7"/>
</dbReference>
<dbReference type="SMART" id="SM00647">
    <property type="entry name" value="IBR"/>
    <property type="match status" value="4"/>
</dbReference>
<dbReference type="InterPro" id="IPR006575">
    <property type="entry name" value="RWD_dom"/>
</dbReference>
<dbReference type="CDD" id="cd20354">
    <property type="entry name" value="Rcat_RBR_RNF14"/>
    <property type="match status" value="1"/>
</dbReference>
<dbReference type="InterPro" id="IPR031127">
    <property type="entry name" value="E3_UB_ligase_RBR"/>
</dbReference>
<comment type="function">
    <text evidence="3">Might act as an E3 ubiquitin-protein ligase, or as part of E3 complex, which accepts ubiquitin from specific E2 ubiquitin-conjugating enzymes and then transfers it to substrates.</text>
</comment>
<feature type="domain" description="RWD" evidence="17">
    <location>
        <begin position="82"/>
        <end position="217"/>
    </location>
</feature>